<organism evidence="2 3">
    <name type="scientific">Pseudobutyrivibrio ruminis</name>
    <dbReference type="NCBI Taxonomy" id="46206"/>
    <lineage>
        <taxon>Bacteria</taxon>
        <taxon>Bacillati</taxon>
        <taxon>Bacillota</taxon>
        <taxon>Clostridia</taxon>
        <taxon>Lachnospirales</taxon>
        <taxon>Lachnospiraceae</taxon>
        <taxon>Pseudobutyrivibrio</taxon>
    </lineage>
</organism>
<dbReference type="AlphaFoldDB" id="A0A927YPZ1"/>
<evidence type="ECO:0000313" key="3">
    <source>
        <dbReference type="Proteomes" id="UP000766246"/>
    </source>
</evidence>
<gene>
    <name evidence="2" type="ORF">E7272_03875</name>
</gene>
<proteinExistence type="predicted"/>
<keyword evidence="1" id="KW-0732">Signal</keyword>
<accession>A0A927YPZ1</accession>
<protein>
    <recommendedName>
        <fullName evidence="4">Lipoprotein</fullName>
    </recommendedName>
</protein>
<dbReference type="PROSITE" id="PS51257">
    <property type="entry name" value="PROKAR_LIPOPROTEIN"/>
    <property type="match status" value="1"/>
</dbReference>
<reference evidence="2" key="1">
    <citation type="submission" date="2019-04" db="EMBL/GenBank/DDBJ databases">
        <title>Evolution of Biomass-Degrading Anaerobic Consortia Revealed by Metagenomics.</title>
        <authorList>
            <person name="Peng X."/>
        </authorList>
    </citation>
    <scope>NUCLEOTIDE SEQUENCE</scope>
    <source>
        <strain evidence="2">SIG311</strain>
    </source>
</reference>
<evidence type="ECO:0000256" key="1">
    <source>
        <dbReference type="SAM" id="SignalP"/>
    </source>
</evidence>
<evidence type="ECO:0000313" key="2">
    <source>
        <dbReference type="EMBL" id="MBE5918963.1"/>
    </source>
</evidence>
<evidence type="ECO:0008006" key="4">
    <source>
        <dbReference type="Google" id="ProtNLM"/>
    </source>
</evidence>
<name>A0A927YPZ1_9FIRM</name>
<dbReference type="Proteomes" id="UP000766246">
    <property type="component" value="Unassembled WGS sequence"/>
</dbReference>
<feature type="signal peptide" evidence="1">
    <location>
        <begin position="1"/>
        <end position="24"/>
    </location>
</feature>
<comment type="caution">
    <text evidence="2">The sequence shown here is derived from an EMBL/GenBank/DDBJ whole genome shotgun (WGS) entry which is preliminary data.</text>
</comment>
<dbReference type="EMBL" id="SVER01000007">
    <property type="protein sequence ID" value="MBE5918963.1"/>
    <property type="molecule type" value="Genomic_DNA"/>
</dbReference>
<feature type="chain" id="PRO_5038024515" description="Lipoprotein" evidence="1">
    <location>
        <begin position="25"/>
        <end position="172"/>
    </location>
</feature>
<sequence>MKRKLLIIMCSFSLVALTGCGSKADSSDVSNDTAATSQQVQEAENTEAEAEEETLASDPSVDLDLTTLSSTMIYSEVFNMMMEPMAYEGQTIKMDGNCAIYTDEETGNTYYTCVVQDATQCCSQGLEFLLDSEQYAFEDYPADGDPIVIKGTFSTYEEDGGTYITIKDSVME</sequence>